<dbReference type="OrthoDB" id="37659at2759"/>
<evidence type="ECO:0000313" key="2">
    <source>
        <dbReference type="Proteomes" id="UP000030686"/>
    </source>
</evidence>
<name>W6PYT3_PENRF</name>
<accession>W6PYT3</accession>
<proteinExistence type="predicted"/>
<sequence>MVTNSLSLMRVVESLAHHVAPKGLIGVMSSGQGSIGNNSERYIVVVKPR</sequence>
<dbReference type="AlphaFoldDB" id="W6PYT3"/>
<dbReference type="Proteomes" id="UP000030686">
    <property type="component" value="Unassembled WGS sequence"/>
</dbReference>
<evidence type="ECO:0000313" key="1">
    <source>
        <dbReference type="EMBL" id="CDM28891.1"/>
    </source>
</evidence>
<dbReference type="EMBL" id="HG792015">
    <property type="protein sequence ID" value="CDM28891.1"/>
    <property type="molecule type" value="Genomic_DNA"/>
</dbReference>
<gene>
    <name evidence="1" type="ORF">PROQFM164_S01g002702</name>
</gene>
<organism evidence="1 2">
    <name type="scientific">Penicillium roqueforti (strain FM164)</name>
    <dbReference type="NCBI Taxonomy" id="1365484"/>
    <lineage>
        <taxon>Eukaryota</taxon>
        <taxon>Fungi</taxon>
        <taxon>Dikarya</taxon>
        <taxon>Ascomycota</taxon>
        <taxon>Pezizomycotina</taxon>
        <taxon>Eurotiomycetes</taxon>
        <taxon>Eurotiomycetidae</taxon>
        <taxon>Eurotiales</taxon>
        <taxon>Aspergillaceae</taxon>
        <taxon>Penicillium</taxon>
    </lineage>
</organism>
<reference evidence="1" key="1">
    <citation type="journal article" date="2014" name="Nat. Commun.">
        <title>Multiple recent horizontal transfers of a large genomic region in cheese making fungi.</title>
        <authorList>
            <person name="Cheeseman K."/>
            <person name="Ropars J."/>
            <person name="Renault P."/>
            <person name="Dupont J."/>
            <person name="Gouzy J."/>
            <person name="Branca A."/>
            <person name="Abraham A.L."/>
            <person name="Ceppi M."/>
            <person name="Conseiller E."/>
            <person name="Debuchy R."/>
            <person name="Malagnac F."/>
            <person name="Goarin A."/>
            <person name="Silar P."/>
            <person name="Lacoste S."/>
            <person name="Sallet E."/>
            <person name="Bensimon A."/>
            <person name="Giraud T."/>
            <person name="Brygoo Y."/>
        </authorList>
    </citation>
    <scope>NUCLEOTIDE SEQUENCE [LARGE SCALE GENOMIC DNA]</scope>
    <source>
        <strain evidence="1">FM164</strain>
    </source>
</reference>
<keyword evidence="2" id="KW-1185">Reference proteome</keyword>
<protein>
    <submittedName>
        <fullName evidence="1">Genomic scaffold, ProqFM164S01</fullName>
    </submittedName>
</protein>